<dbReference type="GO" id="GO:0005524">
    <property type="term" value="F:ATP binding"/>
    <property type="evidence" value="ECO:0007669"/>
    <property type="project" value="UniProtKB-KW"/>
</dbReference>
<evidence type="ECO:0000313" key="9">
    <source>
        <dbReference type="EMBL" id="PTL55423.1"/>
    </source>
</evidence>
<dbReference type="Pfam" id="PF00069">
    <property type="entry name" value="Pkinase"/>
    <property type="match status" value="1"/>
</dbReference>
<name>A0A2T4UD51_9ACTN</name>
<sequence length="549" mass="56838">MGSADLPLELPARYRPLRHLANGGMAAVWVVRDTLLDRDVAVKVLSPALAADDDARTRFTREARAAARLSGHPHVVTVYDAGEHDGQAYLVMALYAGGTVADRLRDDGLPATATALRWLREAADGLDAAHAADVVHRDVKPANLLLDERDRVAVGDFGIAKAAWNASVTQTGLVVGTAAYLAPEQRTGGTATAATDRYALGVVAHQLLTGTRPPDGQLDPSLPGPVKAALAQALAPVPEDRPPSARALVADLERALDADDGDEATTVMAARGRPRPRAPLPVPVPAPDLDPDTDDGATAAWDVEPTAPRVVAAREPRPPRRGAGTPAAPPPDPPARAGGGSRARTLVPVAAVLLALGTGAAVLASGGEEADGGAGATTEQRADTTAEPTPTPEPTATPTPEPTATATPQPTPTAEAPAPGEDPKALNDAGFALFNQGRYAEALPLLERALAGLQSTPQDQYYAFALYNLGATLRRLGRPAEAIPYLERRLQVSDFKRGVVEQELAAARNEAGGGPGASGQPQQGPKGRGRGRGPRDAGDVLDFFLDGDD</sequence>
<dbReference type="Proteomes" id="UP000240739">
    <property type="component" value="Unassembled WGS sequence"/>
</dbReference>
<dbReference type="PROSITE" id="PS00108">
    <property type="entry name" value="PROTEIN_KINASE_ST"/>
    <property type="match status" value="1"/>
</dbReference>
<dbReference type="EMBL" id="PYYB01000003">
    <property type="protein sequence ID" value="PTL55423.1"/>
    <property type="molecule type" value="Genomic_DNA"/>
</dbReference>
<comment type="caution">
    <text evidence="9">The sequence shown here is derived from an EMBL/GenBank/DDBJ whole genome shotgun (WGS) entry which is preliminary data.</text>
</comment>
<dbReference type="OrthoDB" id="9762169at2"/>
<dbReference type="InterPro" id="IPR019734">
    <property type="entry name" value="TPR_rpt"/>
</dbReference>
<feature type="domain" description="Protein kinase" evidence="8">
    <location>
        <begin position="14"/>
        <end position="278"/>
    </location>
</feature>
<evidence type="ECO:0000256" key="6">
    <source>
        <dbReference type="ARBA" id="ARBA00022840"/>
    </source>
</evidence>
<keyword evidence="4" id="KW-0547">Nucleotide-binding</keyword>
<evidence type="ECO:0000256" key="3">
    <source>
        <dbReference type="ARBA" id="ARBA00022679"/>
    </source>
</evidence>
<dbReference type="PANTHER" id="PTHR43289">
    <property type="entry name" value="MITOGEN-ACTIVATED PROTEIN KINASE KINASE KINASE 20-RELATED"/>
    <property type="match status" value="1"/>
</dbReference>
<keyword evidence="6" id="KW-0067">ATP-binding</keyword>
<evidence type="ECO:0000259" key="8">
    <source>
        <dbReference type="PROSITE" id="PS50011"/>
    </source>
</evidence>
<dbReference type="EC" id="2.7.11.1" evidence="1"/>
<dbReference type="InterPro" id="IPR011990">
    <property type="entry name" value="TPR-like_helical_dom_sf"/>
</dbReference>
<accession>A0A2T4UD51</accession>
<protein>
    <recommendedName>
        <fullName evidence="1">non-specific serine/threonine protein kinase</fullName>
        <ecNumber evidence="1">2.7.11.1</ecNumber>
    </recommendedName>
</protein>
<feature type="compositionally biased region" description="Low complexity" evidence="7">
    <location>
        <begin position="296"/>
        <end position="311"/>
    </location>
</feature>
<reference evidence="9 10" key="1">
    <citation type="submission" date="2018-03" db="EMBL/GenBank/DDBJ databases">
        <title>Aquarubrobacter algicola gen. nov., sp. nov., a novel actinobacterium isolated from shallow eutrophic lake during the end of cyanobacterial harmful algal blooms.</title>
        <authorList>
            <person name="Chun S.J."/>
        </authorList>
    </citation>
    <scope>NUCLEOTIDE SEQUENCE [LARGE SCALE GENOMIC DNA]</scope>
    <source>
        <strain evidence="9 10">Seoho-28</strain>
    </source>
</reference>
<keyword evidence="10" id="KW-1185">Reference proteome</keyword>
<feature type="region of interest" description="Disordered" evidence="7">
    <location>
        <begin position="506"/>
        <end position="549"/>
    </location>
</feature>
<dbReference type="PROSITE" id="PS50011">
    <property type="entry name" value="PROTEIN_KINASE_DOM"/>
    <property type="match status" value="1"/>
</dbReference>
<feature type="compositionally biased region" description="Pro residues" evidence="7">
    <location>
        <begin position="389"/>
        <end position="401"/>
    </location>
</feature>
<proteinExistence type="predicted"/>
<evidence type="ECO:0000256" key="5">
    <source>
        <dbReference type="ARBA" id="ARBA00022777"/>
    </source>
</evidence>
<dbReference type="CDD" id="cd14014">
    <property type="entry name" value="STKc_PknB_like"/>
    <property type="match status" value="1"/>
</dbReference>
<feature type="compositionally biased region" description="Low complexity" evidence="7">
    <location>
        <begin position="540"/>
        <end position="549"/>
    </location>
</feature>
<keyword evidence="5" id="KW-0418">Kinase</keyword>
<dbReference type="InterPro" id="IPR008271">
    <property type="entry name" value="Ser/Thr_kinase_AS"/>
</dbReference>
<dbReference type="Gene3D" id="1.25.40.10">
    <property type="entry name" value="Tetratricopeptide repeat domain"/>
    <property type="match status" value="1"/>
</dbReference>
<dbReference type="SUPFAM" id="SSF48452">
    <property type="entry name" value="TPR-like"/>
    <property type="match status" value="1"/>
</dbReference>
<evidence type="ECO:0000256" key="7">
    <source>
        <dbReference type="SAM" id="MobiDB-lite"/>
    </source>
</evidence>
<dbReference type="PANTHER" id="PTHR43289:SF6">
    <property type="entry name" value="SERINE_THREONINE-PROTEIN KINASE NEKL-3"/>
    <property type="match status" value="1"/>
</dbReference>
<dbReference type="SMART" id="SM00220">
    <property type="entry name" value="S_TKc"/>
    <property type="match status" value="1"/>
</dbReference>
<dbReference type="Gene3D" id="1.10.510.10">
    <property type="entry name" value="Transferase(Phosphotransferase) domain 1"/>
    <property type="match status" value="1"/>
</dbReference>
<dbReference type="Gene3D" id="3.30.200.20">
    <property type="entry name" value="Phosphorylase Kinase, domain 1"/>
    <property type="match status" value="1"/>
</dbReference>
<evidence type="ECO:0000256" key="1">
    <source>
        <dbReference type="ARBA" id="ARBA00012513"/>
    </source>
</evidence>
<gene>
    <name evidence="9" type="ORF">C7Y72_17340</name>
</gene>
<feature type="compositionally biased region" description="Pro residues" evidence="7">
    <location>
        <begin position="277"/>
        <end position="288"/>
    </location>
</feature>
<dbReference type="InterPro" id="IPR011009">
    <property type="entry name" value="Kinase-like_dom_sf"/>
</dbReference>
<dbReference type="GO" id="GO:0004674">
    <property type="term" value="F:protein serine/threonine kinase activity"/>
    <property type="evidence" value="ECO:0007669"/>
    <property type="project" value="UniProtKB-KW"/>
</dbReference>
<keyword evidence="3" id="KW-0808">Transferase</keyword>
<feature type="region of interest" description="Disordered" evidence="7">
    <location>
        <begin position="367"/>
        <end position="427"/>
    </location>
</feature>
<dbReference type="SUPFAM" id="SSF56112">
    <property type="entry name" value="Protein kinase-like (PK-like)"/>
    <property type="match status" value="1"/>
</dbReference>
<dbReference type="SMART" id="SM00028">
    <property type="entry name" value="TPR"/>
    <property type="match status" value="2"/>
</dbReference>
<evidence type="ECO:0000256" key="2">
    <source>
        <dbReference type="ARBA" id="ARBA00022527"/>
    </source>
</evidence>
<dbReference type="Pfam" id="PF13424">
    <property type="entry name" value="TPR_12"/>
    <property type="match status" value="1"/>
</dbReference>
<dbReference type="InterPro" id="IPR000719">
    <property type="entry name" value="Prot_kinase_dom"/>
</dbReference>
<feature type="compositionally biased region" description="Low complexity" evidence="7">
    <location>
        <begin position="402"/>
        <end position="419"/>
    </location>
</feature>
<organism evidence="9 10">
    <name type="scientific">Paraconexibacter algicola</name>
    <dbReference type="NCBI Taxonomy" id="2133960"/>
    <lineage>
        <taxon>Bacteria</taxon>
        <taxon>Bacillati</taxon>
        <taxon>Actinomycetota</taxon>
        <taxon>Thermoleophilia</taxon>
        <taxon>Solirubrobacterales</taxon>
        <taxon>Paraconexibacteraceae</taxon>
        <taxon>Paraconexibacter</taxon>
    </lineage>
</organism>
<dbReference type="RefSeq" id="WP_107570466.1">
    <property type="nucleotide sequence ID" value="NZ_PYYB01000003.1"/>
</dbReference>
<dbReference type="AlphaFoldDB" id="A0A2T4UD51"/>
<evidence type="ECO:0000256" key="4">
    <source>
        <dbReference type="ARBA" id="ARBA00022741"/>
    </source>
</evidence>
<keyword evidence="2" id="KW-0723">Serine/threonine-protein kinase</keyword>
<feature type="region of interest" description="Disordered" evidence="7">
    <location>
        <begin position="268"/>
        <end position="341"/>
    </location>
</feature>
<evidence type="ECO:0000313" key="10">
    <source>
        <dbReference type="Proteomes" id="UP000240739"/>
    </source>
</evidence>